<proteinExistence type="predicted"/>
<name>A0AAP0QGQ3_9ROSI</name>
<dbReference type="Proteomes" id="UP001428341">
    <property type="component" value="Unassembled WGS sequence"/>
</dbReference>
<accession>A0AAP0QGQ3</accession>
<feature type="transmembrane region" description="Helical" evidence="1">
    <location>
        <begin position="15"/>
        <end position="34"/>
    </location>
</feature>
<comment type="caution">
    <text evidence="2">The sequence shown here is derived from an EMBL/GenBank/DDBJ whole genome shotgun (WGS) entry which is preliminary data.</text>
</comment>
<reference evidence="2 3" key="1">
    <citation type="submission" date="2024-05" db="EMBL/GenBank/DDBJ databases">
        <title>Haplotype-resolved chromosome-level genome assembly of Huyou (Citrus changshanensis).</title>
        <authorList>
            <person name="Miao C."/>
            <person name="Chen W."/>
            <person name="Wu Y."/>
            <person name="Wang L."/>
            <person name="Zhao S."/>
            <person name="Grierson D."/>
            <person name="Xu C."/>
            <person name="Chen K."/>
        </authorList>
    </citation>
    <scope>NUCLEOTIDE SEQUENCE [LARGE SCALE GENOMIC DNA]</scope>
    <source>
        <strain evidence="2">01-14</strain>
        <tissue evidence="2">Leaf</tissue>
    </source>
</reference>
<dbReference type="AlphaFoldDB" id="A0AAP0QGQ3"/>
<sequence>MAVEDRWGGSGTHEIWTGMSLVISLYKFVLFPYVGSVTPLFLRCHHSTTLSPLNWEVDLQACA</sequence>
<keyword evidence="1" id="KW-0472">Membrane</keyword>
<keyword evidence="1" id="KW-0812">Transmembrane</keyword>
<organism evidence="2 3">
    <name type="scientific">Citrus x changshan-huyou</name>
    <dbReference type="NCBI Taxonomy" id="2935761"/>
    <lineage>
        <taxon>Eukaryota</taxon>
        <taxon>Viridiplantae</taxon>
        <taxon>Streptophyta</taxon>
        <taxon>Embryophyta</taxon>
        <taxon>Tracheophyta</taxon>
        <taxon>Spermatophyta</taxon>
        <taxon>Magnoliopsida</taxon>
        <taxon>eudicotyledons</taxon>
        <taxon>Gunneridae</taxon>
        <taxon>Pentapetalae</taxon>
        <taxon>rosids</taxon>
        <taxon>malvids</taxon>
        <taxon>Sapindales</taxon>
        <taxon>Rutaceae</taxon>
        <taxon>Aurantioideae</taxon>
        <taxon>Citrus</taxon>
    </lineage>
</organism>
<dbReference type="EMBL" id="JBCGBO010000007">
    <property type="protein sequence ID" value="KAK9188913.1"/>
    <property type="molecule type" value="Genomic_DNA"/>
</dbReference>
<keyword evidence="1" id="KW-1133">Transmembrane helix</keyword>
<protein>
    <submittedName>
        <fullName evidence="2">Uncharacterized protein</fullName>
    </submittedName>
</protein>
<evidence type="ECO:0000256" key="1">
    <source>
        <dbReference type="SAM" id="Phobius"/>
    </source>
</evidence>
<keyword evidence="3" id="KW-1185">Reference proteome</keyword>
<gene>
    <name evidence="2" type="ORF">WN944_020318</name>
</gene>
<evidence type="ECO:0000313" key="3">
    <source>
        <dbReference type="Proteomes" id="UP001428341"/>
    </source>
</evidence>
<evidence type="ECO:0000313" key="2">
    <source>
        <dbReference type="EMBL" id="KAK9188913.1"/>
    </source>
</evidence>